<dbReference type="RefSeq" id="WP_179845841.1">
    <property type="nucleotide sequence ID" value="NZ_JACCBA010000001.1"/>
</dbReference>
<feature type="region of interest" description="Disordered" evidence="1">
    <location>
        <begin position="1"/>
        <end position="27"/>
    </location>
</feature>
<dbReference type="EMBL" id="JACCBA010000001">
    <property type="protein sequence ID" value="NYD49039.1"/>
    <property type="molecule type" value="Genomic_DNA"/>
</dbReference>
<sequence length="79" mass="8730">MSTATDVDALRRMMPSPESGGRAVDWDGMAQSWGRPFPLDYQRGMAKFLTHLFQGAFPECPLGDHTLWAQAAATFKQLG</sequence>
<proteinExistence type="predicted"/>
<protein>
    <submittedName>
        <fullName evidence="2">Uncharacterized protein</fullName>
    </submittedName>
</protein>
<reference evidence="2 3" key="1">
    <citation type="submission" date="2020-07" db="EMBL/GenBank/DDBJ databases">
        <title>Sequencing the genomes of 1000 actinobacteria strains.</title>
        <authorList>
            <person name="Klenk H.-P."/>
        </authorList>
    </citation>
    <scope>NUCLEOTIDE SEQUENCE [LARGE SCALE GENOMIC DNA]</scope>
    <source>
        <strain evidence="2 3">DSM 40398</strain>
    </source>
</reference>
<name>A0A7Y9EJP8_9ACTN</name>
<comment type="caution">
    <text evidence="2">The sequence shown here is derived from an EMBL/GenBank/DDBJ whole genome shotgun (WGS) entry which is preliminary data.</text>
</comment>
<dbReference type="AlphaFoldDB" id="A0A7Y9EJP8"/>
<organism evidence="2 3">
    <name type="scientific">Actinomadura luteofluorescens</name>
    <dbReference type="NCBI Taxonomy" id="46163"/>
    <lineage>
        <taxon>Bacteria</taxon>
        <taxon>Bacillati</taxon>
        <taxon>Actinomycetota</taxon>
        <taxon>Actinomycetes</taxon>
        <taxon>Streptosporangiales</taxon>
        <taxon>Thermomonosporaceae</taxon>
        <taxon>Actinomadura</taxon>
    </lineage>
</organism>
<accession>A0A7Y9EJP8</accession>
<dbReference type="Proteomes" id="UP000529783">
    <property type="component" value="Unassembled WGS sequence"/>
</dbReference>
<evidence type="ECO:0000313" key="2">
    <source>
        <dbReference type="EMBL" id="NYD49039.1"/>
    </source>
</evidence>
<evidence type="ECO:0000313" key="3">
    <source>
        <dbReference type="Proteomes" id="UP000529783"/>
    </source>
</evidence>
<keyword evidence="3" id="KW-1185">Reference proteome</keyword>
<evidence type="ECO:0000256" key="1">
    <source>
        <dbReference type="SAM" id="MobiDB-lite"/>
    </source>
</evidence>
<gene>
    <name evidence="2" type="ORF">BJY14_005022</name>
</gene>